<dbReference type="PANTHER" id="PTHR30408:SF12">
    <property type="entry name" value="TYPE I RESTRICTION ENZYME MJAVIII SPECIFICITY SUBUNIT"/>
    <property type="match status" value="1"/>
</dbReference>
<keyword evidence="2" id="KW-0680">Restriction system</keyword>
<dbReference type="RefSeq" id="WP_108386086.1">
    <property type="nucleotide sequence ID" value="NZ_QBUD01000004.1"/>
</dbReference>
<dbReference type="CDD" id="cd17260">
    <property type="entry name" value="RMtype1_S_EcoEI-TRD1-CR1_like"/>
    <property type="match status" value="1"/>
</dbReference>
<proteinExistence type="inferred from homology"/>
<comment type="caution">
    <text evidence="6">The sequence shown here is derived from an EMBL/GenBank/DDBJ whole genome shotgun (WGS) entry which is preliminary data.</text>
</comment>
<evidence type="ECO:0000256" key="2">
    <source>
        <dbReference type="ARBA" id="ARBA00022747"/>
    </source>
</evidence>
<dbReference type="GO" id="GO:0003677">
    <property type="term" value="F:DNA binding"/>
    <property type="evidence" value="ECO:0007669"/>
    <property type="project" value="UniProtKB-KW"/>
</dbReference>
<reference evidence="6 7" key="1">
    <citation type="submission" date="2018-04" db="EMBL/GenBank/DDBJ databases">
        <title>Genomic Encyclopedia of Archaeal and Bacterial Type Strains, Phase II (KMG-II): from individual species to whole genera.</title>
        <authorList>
            <person name="Goeker M."/>
        </authorList>
    </citation>
    <scope>NUCLEOTIDE SEQUENCE [LARGE SCALE GENOMIC DNA]</scope>
    <source>
        <strain evidence="6 7">DSM 29955</strain>
    </source>
</reference>
<organism evidence="6 7">
    <name type="scientific">Yoonia sediminilitoris</name>
    <dbReference type="NCBI Taxonomy" id="1286148"/>
    <lineage>
        <taxon>Bacteria</taxon>
        <taxon>Pseudomonadati</taxon>
        <taxon>Pseudomonadota</taxon>
        <taxon>Alphaproteobacteria</taxon>
        <taxon>Rhodobacterales</taxon>
        <taxon>Paracoccaceae</taxon>
        <taxon>Yoonia</taxon>
    </lineage>
</organism>
<evidence type="ECO:0000256" key="1">
    <source>
        <dbReference type="ARBA" id="ARBA00010923"/>
    </source>
</evidence>
<dbReference type="Gene3D" id="1.10.287.1120">
    <property type="entry name" value="Bipartite methylase S protein"/>
    <property type="match status" value="1"/>
</dbReference>
<feature type="region of interest" description="Disordered" evidence="4">
    <location>
        <begin position="451"/>
        <end position="474"/>
    </location>
</feature>
<keyword evidence="7" id="KW-1185">Reference proteome</keyword>
<dbReference type="GO" id="GO:0009307">
    <property type="term" value="P:DNA restriction-modification system"/>
    <property type="evidence" value="ECO:0007669"/>
    <property type="project" value="UniProtKB-KW"/>
</dbReference>
<name>A0A2T6KI34_9RHOB</name>
<feature type="domain" description="Type I restriction modification DNA specificity" evidence="5">
    <location>
        <begin position="57"/>
        <end position="198"/>
    </location>
</feature>
<dbReference type="Pfam" id="PF01420">
    <property type="entry name" value="Methylase_S"/>
    <property type="match status" value="1"/>
</dbReference>
<evidence type="ECO:0000313" key="6">
    <source>
        <dbReference type="EMBL" id="PUB15384.1"/>
    </source>
</evidence>
<evidence type="ECO:0000259" key="5">
    <source>
        <dbReference type="Pfam" id="PF01420"/>
    </source>
</evidence>
<dbReference type="CDD" id="cd17256">
    <property type="entry name" value="RMtype1_S_EcoJA65PI-TRD1-CR1_like"/>
    <property type="match status" value="1"/>
</dbReference>
<dbReference type="PANTHER" id="PTHR30408">
    <property type="entry name" value="TYPE-1 RESTRICTION ENZYME ECOKI SPECIFICITY PROTEIN"/>
    <property type="match status" value="1"/>
</dbReference>
<protein>
    <submittedName>
        <fullName evidence="6">Type I restriction enzyme S subunit</fullName>
    </submittedName>
</protein>
<dbReference type="InterPro" id="IPR044946">
    <property type="entry name" value="Restrct_endonuc_typeI_TRD_sf"/>
</dbReference>
<keyword evidence="3" id="KW-0238">DNA-binding</keyword>
<dbReference type="OrthoDB" id="512700at2"/>
<comment type="similarity">
    <text evidence="1">Belongs to the type-I restriction system S methylase family.</text>
</comment>
<dbReference type="Proteomes" id="UP000244523">
    <property type="component" value="Unassembled WGS sequence"/>
</dbReference>
<sequence>MAGAGQAKYRPYPAYKPSGVAWLGDIPEGWESKRLKHTVQQSRQITYGIVQAGPNLEVGIPYIRPADMTDEKGIRDFSSLMHTSPQIAADYERSKIQGGDLVCSIGPSFGKVMVVPDTLGGANLTQGTARIAIDTETSARFMFWALRSPITFQQWESSVGGATFRALNLGPLAETHLSLPPLPEQTKIAAFLDYETAKIDGLIAKQQRLIALLEEKRQAVISHAVTKGLDPTAPLRPSGIEWLGDVPAHWEVKRVKQVAALNPSKSELQNWSGQTKVTFLPMEAIGDRGELNTSAERELREVRSGYTYVRENDVCIAKITPCFENGKGAVMTGLKNSIAFGTTELIPMRCSSKILPHFLYFLLVSAPFNKTAEGSMYGAGGQKRVADFFVANYYFSLPSRNEQTEIVVFIKKQLEQFYLLDTKAQSAIVLLKERRTALISAAVTGKIDLRDWHPPEGTSESYPQDIDQPEEALA</sequence>
<dbReference type="Gene3D" id="3.90.220.20">
    <property type="entry name" value="DNA methylase specificity domains"/>
    <property type="match status" value="2"/>
</dbReference>
<dbReference type="InterPro" id="IPR000055">
    <property type="entry name" value="Restrct_endonuc_typeI_TRD"/>
</dbReference>
<evidence type="ECO:0000256" key="4">
    <source>
        <dbReference type="SAM" id="MobiDB-lite"/>
    </source>
</evidence>
<evidence type="ECO:0000313" key="7">
    <source>
        <dbReference type="Proteomes" id="UP000244523"/>
    </source>
</evidence>
<dbReference type="EMBL" id="QBUD01000004">
    <property type="protein sequence ID" value="PUB15384.1"/>
    <property type="molecule type" value="Genomic_DNA"/>
</dbReference>
<accession>A0A2T6KI34</accession>
<dbReference type="AlphaFoldDB" id="A0A2T6KI34"/>
<evidence type="ECO:0000256" key="3">
    <source>
        <dbReference type="ARBA" id="ARBA00023125"/>
    </source>
</evidence>
<dbReference type="InterPro" id="IPR052021">
    <property type="entry name" value="Type-I_RS_S_subunit"/>
</dbReference>
<gene>
    <name evidence="6" type="ORF">C8N45_1043</name>
</gene>
<dbReference type="SUPFAM" id="SSF116734">
    <property type="entry name" value="DNA methylase specificity domain"/>
    <property type="match status" value="2"/>
</dbReference>